<organism evidence="4 5">
    <name type="scientific">Christensenella hongkongensis</name>
    <dbReference type="NCBI Taxonomy" id="270498"/>
    <lineage>
        <taxon>Bacteria</taxon>
        <taxon>Bacillati</taxon>
        <taxon>Bacillota</taxon>
        <taxon>Clostridia</taxon>
        <taxon>Christensenellales</taxon>
        <taxon>Christensenellaceae</taxon>
        <taxon>Christensenella</taxon>
    </lineage>
</organism>
<dbReference type="RefSeq" id="WP_046444171.1">
    <property type="nucleotide sequence ID" value="NZ_LAYJ01000112.1"/>
</dbReference>
<accession>A0A0M2NIP5</accession>
<evidence type="ECO:0000256" key="1">
    <source>
        <dbReference type="ARBA" id="ARBA00006484"/>
    </source>
</evidence>
<protein>
    <submittedName>
        <fullName evidence="4">3-oxoacyl-[acyl-carrier protein] reductase</fullName>
        <ecNumber evidence="4">1.1.1.100</ecNumber>
    </submittedName>
</protein>
<dbReference type="PRINTS" id="PR00080">
    <property type="entry name" value="SDRFAMILY"/>
</dbReference>
<gene>
    <name evidence="4" type="ORF">CHK_2375</name>
</gene>
<dbReference type="InterPro" id="IPR002347">
    <property type="entry name" value="SDR_fam"/>
</dbReference>
<sequence>MDFTGKTAIVTGGAKGIGRGCVELFAENGANVVLADMNCDMATEVEQELKGRGLQVKAVKVNVKQVSDIEKMVNTAVESFGTVDILVNNAGIFHSTPVEDVTEEEWDNIMAINLKSVFFATQKVLPYMKKKHCGKILNLSSLAGRNGGIVNGLGYSAAKAGIIGLTRGFAARFAQHGINVNAIAPGSTDTGILGGLSAQETAELVAKIPLGRYGTVHEVASAVAFLCSDDASFITGAVLDVNGGMYFG</sequence>
<keyword evidence="3" id="KW-0443">Lipid metabolism</keyword>
<keyword evidence="2 4" id="KW-0560">Oxidoreductase</keyword>
<dbReference type="InterPro" id="IPR036291">
    <property type="entry name" value="NAD(P)-bd_dom_sf"/>
</dbReference>
<dbReference type="Pfam" id="PF13561">
    <property type="entry name" value="adh_short_C2"/>
    <property type="match status" value="1"/>
</dbReference>
<reference evidence="4 5" key="1">
    <citation type="submission" date="2015-04" db="EMBL/GenBank/DDBJ databases">
        <title>Draft genome sequence of bacteremic isolate Catabacter hongkongensis type strain HKU16T.</title>
        <authorList>
            <person name="Lau S.K."/>
            <person name="Teng J.L."/>
            <person name="Huang Y."/>
            <person name="Curreem S.O."/>
            <person name="Tsui S.K."/>
            <person name="Woo P.C."/>
        </authorList>
    </citation>
    <scope>NUCLEOTIDE SEQUENCE [LARGE SCALE GENOMIC DNA]</scope>
    <source>
        <strain evidence="4 5">HKU16</strain>
    </source>
</reference>
<dbReference type="PRINTS" id="PR00081">
    <property type="entry name" value="GDHRDH"/>
</dbReference>
<dbReference type="GO" id="GO:0004316">
    <property type="term" value="F:3-oxoacyl-[acyl-carrier-protein] reductase (NADPH) activity"/>
    <property type="evidence" value="ECO:0007669"/>
    <property type="project" value="UniProtKB-EC"/>
</dbReference>
<dbReference type="Gene3D" id="3.40.50.720">
    <property type="entry name" value="NAD(P)-binding Rossmann-like Domain"/>
    <property type="match status" value="1"/>
</dbReference>
<dbReference type="EMBL" id="LAYJ01000112">
    <property type="protein sequence ID" value="KKI50312.1"/>
    <property type="molecule type" value="Genomic_DNA"/>
</dbReference>
<dbReference type="NCBIfam" id="NF005559">
    <property type="entry name" value="PRK07231.1"/>
    <property type="match status" value="1"/>
</dbReference>
<dbReference type="AlphaFoldDB" id="A0A0M2NIP5"/>
<dbReference type="InterPro" id="IPR020904">
    <property type="entry name" value="Sc_DH/Rdtase_CS"/>
</dbReference>
<dbReference type="PROSITE" id="PS00061">
    <property type="entry name" value="ADH_SHORT"/>
    <property type="match status" value="1"/>
</dbReference>
<dbReference type="GO" id="GO:0008206">
    <property type="term" value="P:bile acid metabolic process"/>
    <property type="evidence" value="ECO:0007669"/>
    <property type="project" value="UniProtKB-ARBA"/>
</dbReference>
<dbReference type="NCBIfam" id="NF009466">
    <property type="entry name" value="PRK12826.1-2"/>
    <property type="match status" value="1"/>
</dbReference>
<dbReference type="InterPro" id="IPR050259">
    <property type="entry name" value="SDR"/>
</dbReference>
<evidence type="ECO:0000256" key="3">
    <source>
        <dbReference type="ARBA" id="ARBA00023221"/>
    </source>
</evidence>
<comment type="caution">
    <text evidence="4">The sequence shown here is derived from an EMBL/GenBank/DDBJ whole genome shotgun (WGS) entry which is preliminary data.</text>
</comment>
<dbReference type="STRING" id="270498.CHK_2375"/>
<evidence type="ECO:0000256" key="2">
    <source>
        <dbReference type="ARBA" id="ARBA00023002"/>
    </source>
</evidence>
<dbReference type="PANTHER" id="PTHR42879:SF2">
    <property type="entry name" value="3-OXOACYL-[ACYL-CARRIER-PROTEIN] REDUCTASE FABG"/>
    <property type="match status" value="1"/>
</dbReference>
<dbReference type="SUPFAM" id="SSF51735">
    <property type="entry name" value="NAD(P)-binding Rossmann-fold domains"/>
    <property type="match status" value="1"/>
</dbReference>
<dbReference type="PANTHER" id="PTHR42879">
    <property type="entry name" value="3-OXOACYL-(ACYL-CARRIER-PROTEIN) REDUCTASE"/>
    <property type="match status" value="1"/>
</dbReference>
<evidence type="ECO:0000313" key="4">
    <source>
        <dbReference type="EMBL" id="KKI50312.1"/>
    </source>
</evidence>
<proteinExistence type="inferred from homology"/>
<dbReference type="EC" id="1.1.1.100" evidence="4"/>
<name>A0A0M2NIP5_9FIRM</name>
<dbReference type="Proteomes" id="UP000034076">
    <property type="component" value="Unassembled WGS sequence"/>
</dbReference>
<keyword evidence="5" id="KW-1185">Reference proteome</keyword>
<comment type="similarity">
    <text evidence="1">Belongs to the short-chain dehydrogenases/reductases (SDR) family.</text>
</comment>
<dbReference type="FunFam" id="3.40.50.720:FF:000084">
    <property type="entry name" value="Short-chain dehydrogenase reductase"/>
    <property type="match status" value="1"/>
</dbReference>
<dbReference type="OrthoDB" id="9803333at2"/>
<keyword evidence="3" id="KW-0753">Steroid metabolism</keyword>
<evidence type="ECO:0000313" key="5">
    <source>
        <dbReference type="Proteomes" id="UP000034076"/>
    </source>
</evidence>